<evidence type="ECO:0000313" key="3">
    <source>
        <dbReference type="Proteomes" id="UP000886885"/>
    </source>
</evidence>
<name>A0A8X7ZK68_POPTO</name>
<protein>
    <submittedName>
        <fullName evidence="2">Uncharacterized protein</fullName>
    </submittedName>
</protein>
<feature type="signal peptide" evidence="1">
    <location>
        <begin position="1"/>
        <end position="28"/>
    </location>
</feature>
<dbReference type="AlphaFoldDB" id="A0A8X7ZK68"/>
<proteinExistence type="predicted"/>
<gene>
    <name evidence="2" type="ORF">POTOM_022284</name>
</gene>
<comment type="caution">
    <text evidence="2">The sequence shown here is derived from an EMBL/GenBank/DDBJ whole genome shotgun (WGS) entry which is preliminary data.</text>
</comment>
<accession>A0A8X7ZK68</accession>
<organism evidence="2 3">
    <name type="scientific">Populus tomentosa</name>
    <name type="common">Chinese white poplar</name>
    <dbReference type="NCBI Taxonomy" id="118781"/>
    <lineage>
        <taxon>Eukaryota</taxon>
        <taxon>Viridiplantae</taxon>
        <taxon>Streptophyta</taxon>
        <taxon>Embryophyta</taxon>
        <taxon>Tracheophyta</taxon>
        <taxon>Spermatophyta</taxon>
        <taxon>Magnoliopsida</taxon>
        <taxon>eudicotyledons</taxon>
        <taxon>Gunneridae</taxon>
        <taxon>Pentapetalae</taxon>
        <taxon>rosids</taxon>
        <taxon>fabids</taxon>
        <taxon>Malpighiales</taxon>
        <taxon>Salicaceae</taxon>
        <taxon>Saliceae</taxon>
        <taxon>Populus</taxon>
    </lineage>
</organism>
<dbReference type="Proteomes" id="UP000886885">
    <property type="component" value="Chromosome 6A"/>
</dbReference>
<keyword evidence="1" id="KW-0732">Signal</keyword>
<evidence type="ECO:0000313" key="2">
    <source>
        <dbReference type="EMBL" id="KAG6770941.1"/>
    </source>
</evidence>
<dbReference type="EMBL" id="JAAWWB010000011">
    <property type="protein sequence ID" value="KAG6770941.1"/>
    <property type="molecule type" value="Genomic_DNA"/>
</dbReference>
<feature type="chain" id="PRO_5036499670" evidence="1">
    <location>
        <begin position="29"/>
        <end position="159"/>
    </location>
</feature>
<sequence length="159" mass="17523">MARKETLLVSFTCLLVVASVAMCANATAAPRLLASEQVNSPLACCTIEVCIIRDSLKVVAAASLSERHQTYAVDIHAARTLQERTVASENNKTMRFLTVAWKRMERLQFTAKPDSYICLSINIDKFVLYFVNTMSAPPVIFESCANVMRTTLEEAKAAA</sequence>
<evidence type="ECO:0000256" key="1">
    <source>
        <dbReference type="SAM" id="SignalP"/>
    </source>
</evidence>
<keyword evidence="3" id="KW-1185">Reference proteome</keyword>
<dbReference type="OrthoDB" id="1699318at2759"/>
<reference evidence="2" key="1">
    <citation type="journal article" date="2020" name="bioRxiv">
        <title>Hybrid origin of Populus tomentosa Carr. identified through genome sequencing and phylogenomic analysis.</title>
        <authorList>
            <person name="An X."/>
            <person name="Gao K."/>
            <person name="Chen Z."/>
            <person name="Li J."/>
            <person name="Yang X."/>
            <person name="Yang X."/>
            <person name="Zhou J."/>
            <person name="Guo T."/>
            <person name="Zhao T."/>
            <person name="Huang S."/>
            <person name="Miao D."/>
            <person name="Khan W.U."/>
            <person name="Rao P."/>
            <person name="Ye M."/>
            <person name="Lei B."/>
            <person name="Liao W."/>
            <person name="Wang J."/>
            <person name="Ji L."/>
            <person name="Li Y."/>
            <person name="Guo B."/>
            <person name="Mustafa N.S."/>
            <person name="Li S."/>
            <person name="Yun Q."/>
            <person name="Keller S.R."/>
            <person name="Mao J."/>
            <person name="Zhang R."/>
            <person name="Strauss S.H."/>
        </authorList>
    </citation>
    <scope>NUCLEOTIDE SEQUENCE</scope>
    <source>
        <strain evidence="2">GM15</strain>
        <tissue evidence="2">Leaf</tissue>
    </source>
</reference>